<keyword evidence="1" id="KW-0732">Signal</keyword>
<evidence type="ECO:0000313" key="2">
    <source>
        <dbReference type="EMBL" id="EAA19251.1"/>
    </source>
</evidence>
<dbReference type="PaxDb" id="73239-Q7R9D5"/>
<accession>Q7R9D5</accession>
<dbReference type="InParanoid" id="Q7R9D5"/>
<evidence type="ECO:0000256" key="1">
    <source>
        <dbReference type="SAM" id="SignalP"/>
    </source>
</evidence>
<dbReference type="EMBL" id="AABL01002432">
    <property type="protein sequence ID" value="EAA19251.1"/>
    <property type="molecule type" value="Genomic_DNA"/>
</dbReference>
<sequence>MNKFYVQIFFFLLIITVSVNNKTLATELDPRKATPPES</sequence>
<protein>
    <submittedName>
        <fullName evidence="2">Uncharacterized protein</fullName>
    </submittedName>
</protein>
<name>Q7R9D5_PLAYO</name>
<evidence type="ECO:0000313" key="3">
    <source>
        <dbReference type="Proteomes" id="UP000008553"/>
    </source>
</evidence>
<dbReference type="AlphaFoldDB" id="Q7R9D5"/>
<proteinExistence type="predicted"/>
<feature type="non-terminal residue" evidence="2">
    <location>
        <position position="38"/>
    </location>
</feature>
<dbReference type="Proteomes" id="UP000008553">
    <property type="component" value="Unassembled WGS sequence"/>
</dbReference>
<organism evidence="2 3">
    <name type="scientific">Plasmodium yoelii yoelii</name>
    <dbReference type="NCBI Taxonomy" id="73239"/>
    <lineage>
        <taxon>Eukaryota</taxon>
        <taxon>Sar</taxon>
        <taxon>Alveolata</taxon>
        <taxon>Apicomplexa</taxon>
        <taxon>Aconoidasida</taxon>
        <taxon>Haemosporida</taxon>
        <taxon>Plasmodiidae</taxon>
        <taxon>Plasmodium</taxon>
        <taxon>Plasmodium (Vinckeia)</taxon>
    </lineage>
</organism>
<keyword evidence="3" id="KW-1185">Reference proteome</keyword>
<reference evidence="2 3" key="1">
    <citation type="journal article" date="2002" name="Nature">
        <title>Genome sequence and comparative analysis of the model rodent malaria parasite Plasmodium yoelii yoelii.</title>
        <authorList>
            <person name="Carlton J.M."/>
            <person name="Angiuoli S.V."/>
            <person name="Suh B.B."/>
            <person name="Kooij T.W."/>
            <person name="Pertea M."/>
            <person name="Silva J.C."/>
            <person name="Ermolaeva M.D."/>
            <person name="Allen J.E."/>
            <person name="Selengut J.D."/>
            <person name="Koo H.L."/>
            <person name="Peterson J.D."/>
            <person name="Pop M."/>
            <person name="Kosack D.S."/>
            <person name="Shumway M.F."/>
            <person name="Bidwell S.L."/>
            <person name="Shallom S.J."/>
            <person name="van Aken S.E."/>
            <person name="Riedmuller S.B."/>
            <person name="Feldblyum T.V."/>
            <person name="Cho J.K."/>
            <person name="Quackenbush J."/>
            <person name="Sedegah M."/>
            <person name="Shoaibi A."/>
            <person name="Cummings L.M."/>
            <person name="Florens L."/>
            <person name="Yates J.R."/>
            <person name="Raine J.D."/>
            <person name="Sinden R.E."/>
            <person name="Harris M.A."/>
            <person name="Cunningham D.A."/>
            <person name="Preiser P.R."/>
            <person name="Bergman L.W."/>
            <person name="Vaidya A.B."/>
            <person name="van Lin L.H."/>
            <person name="Janse C.J."/>
            <person name="Waters A.P."/>
            <person name="Smith H.O."/>
            <person name="White O.R."/>
            <person name="Salzberg S.L."/>
            <person name="Venter J.C."/>
            <person name="Fraser C.M."/>
            <person name="Hoffman S.L."/>
            <person name="Gardner M.J."/>
            <person name="Carucci D.J."/>
        </authorList>
    </citation>
    <scope>NUCLEOTIDE SEQUENCE [LARGE SCALE GENOMIC DNA]</scope>
    <source>
        <strain evidence="2 3">17XNL</strain>
    </source>
</reference>
<comment type="caution">
    <text evidence="2">The sequence shown here is derived from an EMBL/GenBank/DDBJ whole genome shotgun (WGS) entry which is preliminary data.</text>
</comment>
<gene>
    <name evidence="2" type="ORF">PY06927</name>
</gene>
<feature type="chain" id="PRO_5004290383" evidence="1">
    <location>
        <begin position="26"/>
        <end position="38"/>
    </location>
</feature>
<feature type="signal peptide" evidence="1">
    <location>
        <begin position="1"/>
        <end position="25"/>
    </location>
</feature>